<keyword evidence="3 5" id="KW-1133">Transmembrane helix</keyword>
<dbReference type="InterPro" id="IPR051533">
    <property type="entry name" value="WaaL-like"/>
</dbReference>
<dbReference type="Pfam" id="PF04932">
    <property type="entry name" value="Wzy_C"/>
    <property type="match status" value="1"/>
</dbReference>
<keyword evidence="8" id="KW-1185">Reference proteome</keyword>
<feature type="transmembrane region" description="Helical" evidence="5">
    <location>
        <begin position="96"/>
        <end position="116"/>
    </location>
</feature>
<reference evidence="7 8" key="1">
    <citation type="submission" date="2017-06" db="EMBL/GenBank/DDBJ databases">
        <title>Reclassification of a Polynucleobacter cosmopolitanus strain isolated from tropical Lake Victoria as Polynucleobacter victoriensis comb. nov.</title>
        <authorList>
            <person name="Hahn M.W."/>
        </authorList>
    </citation>
    <scope>NUCLEOTIDE SEQUENCE [LARGE SCALE GENOMIC DNA]</scope>
    <source>
        <strain evidence="7 8">MWH-MoIso2</strain>
    </source>
</reference>
<feature type="transmembrane region" description="Helical" evidence="5">
    <location>
        <begin position="190"/>
        <end position="207"/>
    </location>
</feature>
<evidence type="ECO:0000259" key="6">
    <source>
        <dbReference type="Pfam" id="PF04932"/>
    </source>
</evidence>
<feature type="transmembrane region" description="Helical" evidence="5">
    <location>
        <begin position="347"/>
        <end position="365"/>
    </location>
</feature>
<feature type="transmembrane region" description="Helical" evidence="5">
    <location>
        <begin position="35"/>
        <end position="52"/>
    </location>
</feature>
<dbReference type="GO" id="GO:0016020">
    <property type="term" value="C:membrane"/>
    <property type="evidence" value="ECO:0007669"/>
    <property type="project" value="UniProtKB-SubCell"/>
</dbReference>
<dbReference type="AlphaFoldDB" id="A0A229FXC6"/>
<gene>
    <name evidence="7" type="ORF">AOC33_03790</name>
</gene>
<evidence type="ECO:0000256" key="3">
    <source>
        <dbReference type="ARBA" id="ARBA00022989"/>
    </source>
</evidence>
<feature type="transmembrane region" description="Helical" evidence="5">
    <location>
        <begin position="385"/>
        <end position="403"/>
    </location>
</feature>
<keyword evidence="4 5" id="KW-0472">Membrane</keyword>
<evidence type="ECO:0000256" key="4">
    <source>
        <dbReference type="ARBA" id="ARBA00023136"/>
    </source>
</evidence>
<feature type="transmembrane region" description="Helical" evidence="5">
    <location>
        <begin position="12"/>
        <end position="29"/>
    </location>
</feature>
<protein>
    <recommendedName>
        <fullName evidence="6">O-antigen ligase-related domain-containing protein</fullName>
    </recommendedName>
</protein>
<dbReference type="InterPro" id="IPR007016">
    <property type="entry name" value="O-antigen_ligase-rel_domated"/>
</dbReference>
<feature type="transmembrane region" description="Helical" evidence="5">
    <location>
        <begin position="128"/>
        <end position="145"/>
    </location>
</feature>
<keyword evidence="2 5" id="KW-0812">Transmembrane</keyword>
<dbReference type="EMBL" id="NJGG01000001">
    <property type="protein sequence ID" value="OXL16208.1"/>
    <property type="molecule type" value="Genomic_DNA"/>
</dbReference>
<evidence type="ECO:0000256" key="5">
    <source>
        <dbReference type="SAM" id="Phobius"/>
    </source>
</evidence>
<evidence type="ECO:0000313" key="7">
    <source>
        <dbReference type="EMBL" id="OXL16208.1"/>
    </source>
</evidence>
<dbReference type="RefSeq" id="WP_089515236.1">
    <property type="nucleotide sequence ID" value="NZ_NJGG01000001.1"/>
</dbReference>
<comment type="subcellular location">
    <subcellularLocation>
        <location evidence="1">Membrane</location>
        <topology evidence="1">Multi-pass membrane protein</topology>
    </subcellularLocation>
</comment>
<dbReference type="OrthoDB" id="8576060at2"/>
<comment type="caution">
    <text evidence="7">The sequence shown here is derived from an EMBL/GenBank/DDBJ whole genome shotgun (WGS) entry which is preliminary data.</text>
</comment>
<feature type="transmembrane region" description="Helical" evidence="5">
    <location>
        <begin position="237"/>
        <end position="255"/>
    </location>
</feature>
<sequence>MIKNITQFSSLEIFDLLIKAILLASPVFLMTTKGWTNGLLFLLFTLTSIGLIRSKSLIPKVFDQSQKKSVKLIIASLAAGFLAILITQGLRGELLLKAFDAPLRMLLCIPIFLYLCHKPLNLVKASPYVLSLSFLATFIYLLQHPEVPAFWGGRFATKPVDPNAFGVYSTLTLSLLLFSISLNNPLNQKLRLCIATLGLALGTYLVIGSGTRGAWLAIPFLLIAWGAINVKNNLKLTLLLSGLLLVTTWIGYSAFTNFQARIDSGFHEIHSWLFTTAKDTSAGIRLSMWQVTWELLQKNPFLGYGDSGYQHLLNDQNLTGNYSPIVLETIAKAGPHNEYIANALRSGVFGGLAIVVTLFVPFYVYLKSLSRSPGTSIKTFNSNHLGLALFVCLTISSMSVEIFNLKYTSSFYGLLIAMIYSQTIAEKSSNS</sequence>
<evidence type="ECO:0000256" key="2">
    <source>
        <dbReference type="ARBA" id="ARBA00022692"/>
    </source>
</evidence>
<feature type="domain" description="O-antigen ligase-related" evidence="6">
    <location>
        <begin position="198"/>
        <end position="354"/>
    </location>
</feature>
<accession>A0A229FXC6</accession>
<name>A0A229FXC6_9BURK</name>
<feature type="transmembrane region" description="Helical" evidence="5">
    <location>
        <begin position="165"/>
        <end position="183"/>
    </location>
</feature>
<evidence type="ECO:0000256" key="1">
    <source>
        <dbReference type="ARBA" id="ARBA00004141"/>
    </source>
</evidence>
<proteinExistence type="predicted"/>
<evidence type="ECO:0000313" key="8">
    <source>
        <dbReference type="Proteomes" id="UP000215188"/>
    </source>
</evidence>
<dbReference type="PANTHER" id="PTHR37422">
    <property type="entry name" value="TEICHURONIC ACID BIOSYNTHESIS PROTEIN TUAE"/>
    <property type="match status" value="1"/>
</dbReference>
<dbReference type="PANTHER" id="PTHR37422:SF17">
    <property type="entry name" value="O-ANTIGEN LIGASE"/>
    <property type="match status" value="1"/>
</dbReference>
<feature type="transmembrane region" description="Helical" evidence="5">
    <location>
        <begin position="72"/>
        <end position="90"/>
    </location>
</feature>
<dbReference type="Proteomes" id="UP000215188">
    <property type="component" value="Unassembled WGS sequence"/>
</dbReference>
<organism evidence="7 8">
    <name type="scientific">Polynucleobacter cosmopolitanus</name>
    <dbReference type="NCBI Taxonomy" id="351345"/>
    <lineage>
        <taxon>Bacteria</taxon>
        <taxon>Pseudomonadati</taxon>
        <taxon>Pseudomonadota</taxon>
        <taxon>Betaproteobacteria</taxon>
        <taxon>Burkholderiales</taxon>
        <taxon>Burkholderiaceae</taxon>
        <taxon>Polynucleobacter</taxon>
    </lineage>
</organism>